<dbReference type="Gene3D" id="3.40.50.720">
    <property type="entry name" value="NAD(P)-binding Rossmann-like Domain"/>
    <property type="match status" value="1"/>
</dbReference>
<keyword evidence="4" id="KW-1185">Reference proteome</keyword>
<dbReference type="InterPro" id="IPR055222">
    <property type="entry name" value="PRISE-like_Rossmann-fold"/>
</dbReference>
<dbReference type="AlphaFoldDB" id="A0A8H4NBS4"/>
<feature type="domain" description="Heterokaryon incompatibility" evidence="1">
    <location>
        <begin position="1"/>
        <end position="151"/>
    </location>
</feature>
<dbReference type="EMBL" id="WWBZ02000016">
    <property type="protein sequence ID" value="KAF4309567.1"/>
    <property type="molecule type" value="Genomic_DNA"/>
</dbReference>
<dbReference type="Pfam" id="PF22917">
    <property type="entry name" value="PRISE"/>
    <property type="match status" value="1"/>
</dbReference>
<organism evidence="3 4">
    <name type="scientific">Botryosphaeria dothidea</name>
    <dbReference type="NCBI Taxonomy" id="55169"/>
    <lineage>
        <taxon>Eukaryota</taxon>
        <taxon>Fungi</taxon>
        <taxon>Dikarya</taxon>
        <taxon>Ascomycota</taxon>
        <taxon>Pezizomycotina</taxon>
        <taxon>Dothideomycetes</taxon>
        <taxon>Dothideomycetes incertae sedis</taxon>
        <taxon>Botryosphaeriales</taxon>
        <taxon>Botryosphaeriaceae</taxon>
        <taxon>Botryosphaeria</taxon>
    </lineage>
</organism>
<protein>
    <submittedName>
        <fullName evidence="3">Heterokaryon incompatibility protein</fullName>
    </submittedName>
</protein>
<dbReference type="PANTHER" id="PTHR24148">
    <property type="entry name" value="ANKYRIN REPEAT DOMAIN-CONTAINING PROTEIN 39 HOMOLOG-RELATED"/>
    <property type="match status" value="1"/>
</dbReference>
<dbReference type="Pfam" id="PF06985">
    <property type="entry name" value="HET"/>
    <property type="match status" value="1"/>
</dbReference>
<reference evidence="3" key="1">
    <citation type="submission" date="2020-04" db="EMBL/GenBank/DDBJ databases">
        <title>Genome Assembly and Annotation of Botryosphaeria dothidea sdau 11-99, a Latent Pathogen of Apple Fruit Ring Rot in China.</title>
        <authorList>
            <person name="Yu C."/>
            <person name="Diao Y."/>
            <person name="Lu Q."/>
            <person name="Zhao J."/>
            <person name="Cui S."/>
            <person name="Peng C."/>
            <person name="He B."/>
            <person name="Liu H."/>
        </authorList>
    </citation>
    <scope>NUCLEOTIDE SEQUENCE [LARGE SCALE GENOMIC DNA]</scope>
    <source>
        <strain evidence="3">Sdau11-99</strain>
    </source>
</reference>
<evidence type="ECO:0000313" key="4">
    <source>
        <dbReference type="Proteomes" id="UP000572817"/>
    </source>
</evidence>
<dbReference type="InterPro" id="IPR052895">
    <property type="entry name" value="HetReg/Transcr_Mod"/>
</dbReference>
<dbReference type="OrthoDB" id="2157530at2759"/>
<comment type="caution">
    <text evidence="3">The sequence shown here is derived from an EMBL/GenBank/DDBJ whole genome shotgun (WGS) entry which is preliminary data.</text>
</comment>
<evidence type="ECO:0000259" key="2">
    <source>
        <dbReference type="Pfam" id="PF22917"/>
    </source>
</evidence>
<accession>A0A8H4NBS4</accession>
<evidence type="ECO:0000259" key="1">
    <source>
        <dbReference type="Pfam" id="PF06985"/>
    </source>
</evidence>
<evidence type="ECO:0000313" key="3">
    <source>
        <dbReference type="EMBL" id="KAF4309567.1"/>
    </source>
</evidence>
<feature type="domain" description="PRISE-like Rossmann-fold" evidence="2">
    <location>
        <begin position="552"/>
        <end position="678"/>
    </location>
</feature>
<dbReference type="InterPro" id="IPR010730">
    <property type="entry name" value="HET"/>
</dbReference>
<name>A0A8H4NBS4_9PEZI</name>
<gene>
    <name evidence="3" type="ORF">GTA08_BOTSDO01837</name>
</gene>
<sequence length="729" mass="82945">MSYVWGTAPAIVGAKCNSKPFLLTPTAEEMLKHLYLYRPAPQRPLWIDAICINQEDPDEKAIQIPFMRDIYSRAAQVIVWMGCSTPGTDAFMTEFHRLSKIARTWITTGIDHQAPGVREAQGWPSYDHPMWTGCHRLMSREWFRRLWTFQEVILARKAIVFCGSFCIDLDEFMEFVVNGHFGTSAYITGWHDAAWEEFRTIQRYRDTSITEFEALEPIGIPQLLDILRYRRVKEQVDRIWAVTGLFEKHMQKNLAPKVDYSVEGRKEYHRTFVNFAKILIVQSGPLVLLCVPPAIGPKNKLLPSWCPDFSGLPACLMLIIDFWNYPISDPSQPSHLVFYEEQDEEKRCYERLAAVQRHPKRDISTSEHDNLLRIRGFCVDTISKVVEDSRLLGTPAFREKTEWATYTTRNPSYVAAMDWQSRSLALSRHVLSYSDEGESKIPPEYLMTFYANHRISEDAETAYTDAISVLRSNDPGLQFNRLEFPRRARASECISRFKALSGHTFFSTRGGRIGIATPGCKPGDKVCTFYGGHPLHILRWPSCGDGASNSPRGWAVVNELLSNYPTSGTFRKVTAVVNRPLNIEDSFWPAHSADRPDLELVSGVSLLNGSTEEFTSFLKDKLKDIQTVTHQEDDWTVETKVNTDMFDRVVRAIDSLAPGLRFFAFPSGTRVIIALHLITTTGLWQGEALNGVGEWLSFDRQLGLGKIRAAGFVEERDAVGEWWAAGMIL</sequence>
<dbReference type="Proteomes" id="UP000572817">
    <property type="component" value="Unassembled WGS sequence"/>
</dbReference>
<proteinExistence type="predicted"/>
<dbReference type="PANTHER" id="PTHR24148:SF73">
    <property type="entry name" value="HET DOMAIN PROTEIN (AFU_ORTHOLOGUE AFUA_8G01020)"/>
    <property type="match status" value="1"/>
</dbReference>